<dbReference type="Gene3D" id="2.40.50.140">
    <property type="entry name" value="Nucleic acid-binding proteins"/>
    <property type="match status" value="1"/>
</dbReference>
<dbReference type="InterPro" id="IPR012340">
    <property type="entry name" value="NA-bd_OB-fold"/>
</dbReference>
<dbReference type="GO" id="GO:0003697">
    <property type="term" value="F:single-stranded DNA binding"/>
    <property type="evidence" value="ECO:0007669"/>
    <property type="project" value="UniProtKB-UniRule"/>
</dbReference>
<dbReference type="Proteomes" id="UP000033966">
    <property type="component" value="Unassembled WGS sequence"/>
</dbReference>
<evidence type="ECO:0000256" key="1">
    <source>
        <dbReference type="ARBA" id="ARBA00023125"/>
    </source>
</evidence>
<dbReference type="InterPro" id="IPR011344">
    <property type="entry name" value="ssDNA-bd"/>
</dbReference>
<dbReference type="PIRSF" id="PIRSF002070">
    <property type="entry name" value="SSB"/>
    <property type="match status" value="1"/>
</dbReference>
<organism evidence="5 6">
    <name type="scientific">Candidatus Jorgensenbacteria bacterium GW2011_GWA2_45_13</name>
    <dbReference type="NCBI Taxonomy" id="1618662"/>
    <lineage>
        <taxon>Bacteria</taxon>
        <taxon>Candidatus Joergenseniibacteriota</taxon>
    </lineage>
</organism>
<dbReference type="PATRIC" id="fig|1618662.3.peg.35"/>
<name>A0A0G1P7K3_9BACT</name>
<protein>
    <recommendedName>
        <fullName evidence="2 3">Single-stranded DNA-binding protein</fullName>
        <shortName evidence="2">SSB</shortName>
    </recommendedName>
</protein>
<sequence length="150" mass="16861">MNFNRAYILGNLTRDPELRQTPSGQSVATFGVATNSFFTDKTGQRQQRAEFHNIVVWGKQAEIANKFLKKGGLVLIEGRIQTRSWQDNQGQTRKTTEIVCERLQLGPRPGGAGMRDTESSSSGDFSQEKEENLPEINLEEDDIKAEDIPF</sequence>
<evidence type="ECO:0000313" key="5">
    <source>
        <dbReference type="EMBL" id="KKT92359.1"/>
    </source>
</evidence>
<feature type="region of interest" description="Disordered" evidence="4">
    <location>
        <begin position="104"/>
        <end position="150"/>
    </location>
</feature>
<dbReference type="CDD" id="cd04496">
    <property type="entry name" value="SSB_OBF"/>
    <property type="match status" value="1"/>
</dbReference>
<evidence type="ECO:0000256" key="3">
    <source>
        <dbReference type="PIRNR" id="PIRNR002070"/>
    </source>
</evidence>
<dbReference type="GO" id="GO:0009295">
    <property type="term" value="C:nucleoid"/>
    <property type="evidence" value="ECO:0007669"/>
    <property type="project" value="TreeGrafter"/>
</dbReference>
<dbReference type="PANTHER" id="PTHR10302:SF27">
    <property type="entry name" value="SINGLE-STRANDED DNA-BINDING PROTEIN"/>
    <property type="match status" value="1"/>
</dbReference>
<dbReference type="SUPFAM" id="SSF50249">
    <property type="entry name" value="Nucleic acid-binding proteins"/>
    <property type="match status" value="1"/>
</dbReference>
<dbReference type="AlphaFoldDB" id="A0A0G1P7K3"/>
<dbReference type="InterPro" id="IPR000424">
    <property type="entry name" value="Primosome_PriB/ssb"/>
</dbReference>
<dbReference type="EMBL" id="LCKF01000002">
    <property type="protein sequence ID" value="KKT92359.1"/>
    <property type="molecule type" value="Genomic_DNA"/>
</dbReference>
<evidence type="ECO:0000313" key="6">
    <source>
        <dbReference type="Proteomes" id="UP000033966"/>
    </source>
</evidence>
<dbReference type="PROSITE" id="PS50935">
    <property type="entry name" value="SSB"/>
    <property type="match status" value="1"/>
</dbReference>
<dbReference type="NCBIfam" id="TIGR00621">
    <property type="entry name" value="ssb"/>
    <property type="match status" value="1"/>
</dbReference>
<dbReference type="PANTHER" id="PTHR10302">
    <property type="entry name" value="SINGLE-STRANDED DNA-BINDING PROTEIN"/>
    <property type="match status" value="1"/>
</dbReference>
<dbReference type="HAMAP" id="MF_00984">
    <property type="entry name" value="SSB"/>
    <property type="match status" value="1"/>
</dbReference>
<comment type="subunit">
    <text evidence="2">Homotetramer.</text>
</comment>
<dbReference type="Pfam" id="PF00436">
    <property type="entry name" value="SSB"/>
    <property type="match status" value="1"/>
</dbReference>
<proteinExistence type="inferred from homology"/>
<reference evidence="5 6" key="1">
    <citation type="journal article" date="2015" name="Nature">
        <title>rRNA introns, odd ribosomes, and small enigmatic genomes across a large radiation of phyla.</title>
        <authorList>
            <person name="Brown C.T."/>
            <person name="Hug L.A."/>
            <person name="Thomas B.C."/>
            <person name="Sharon I."/>
            <person name="Castelle C.J."/>
            <person name="Singh A."/>
            <person name="Wilkins M.J."/>
            <person name="Williams K.H."/>
            <person name="Banfield J.F."/>
        </authorList>
    </citation>
    <scope>NUCLEOTIDE SEQUENCE [LARGE SCALE GENOMIC DNA]</scope>
</reference>
<gene>
    <name evidence="5" type="ORF">UW92_C0002G0003</name>
</gene>
<keyword evidence="1 2" id="KW-0238">DNA-binding</keyword>
<evidence type="ECO:0000256" key="4">
    <source>
        <dbReference type="SAM" id="MobiDB-lite"/>
    </source>
</evidence>
<dbReference type="GO" id="GO:0006260">
    <property type="term" value="P:DNA replication"/>
    <property type="evidence" value="ECO:0007669"/>
    <property type="project" value="InterPro"/>
</dbReference>
<accession>A0A0G1P7K3</accession>
<comment type="caution">
    <text evidence="5">The sequence shown here is derived from an EMBL/GenBank/DDBJ whole genome shotgun (WGS) entry which is preliminary data.</text>
</comment>
<comment type="caution">
    <text evidence="2">Lacks conserved residue(s) required for the propagation of feature annotation.</text>
</comment>
<evidence type="ECO:0000256" key="2">
    <source>
        <dbReference type="HAMAP-Rule" id="MF_00984"/>
    </source>
</evidence>